<evidence type="ECO:0000313" key="20">
    <source>
        <dbReference type="EMBL" id="KAF9507883.1"/>
    </source>
</evidence>
<keyword evidence="12" id="KW-1133">Transmembrane helix</keyword>
<comment type="function">
    <text evidence="17">Lipase which is essential for lysis of subvacuolar cytoplasm to vacuole targeted bodies and intravacuolar autophagic bodies. Involved in the lysis of intravacuolar multivesicular body (MVB) vesicles. The intravacuolar membrane disintegration by ATG15 is critical to life span extension.</text>
</comment>
<gene>
    <name evidence="20" type="ORF">BS47DRAFT_274458</name>
</gene>
<dbReference type="Gene3D" id="3.40.50.1820">
    <property type="entry name" value="alpha/beta hydrolase"/>
    <property type="match status" value="1"/>
</dbReference>
<proteinExistence type="inferred from homology"/>
<evidence type="ECO:0000256" key="4">
    <source>
        <dbReference type="ARBA" id="ARBA00010701"/>
    </source>
</evidence>
<evidence type="ECO:0000256" key="9">
    <source>
        <dbReference type="ARBA" id="ARBA00022801"/>
    </source>
</evidence>
<sequence>MSRRGKNMRVEWKEDTVLGPNVTDIATLTVLAKMASDAYVPPEDSSWYGLGDGWNVSHPYGWEPGADGFRGHVFATPDNSTIVVGIKGTTASFLGSGGPTSRKDKLNDNLLWSCCCARVDWSWSTVCGCYSGAGKCDAECLEDALQEESLFYPIGTNLYNKIVYMYPNANIWVTGHSLGGGLASLIGVTFGVPVVAFESPGERMAAERLHLPSPPSTHHVTHVYHTADPVPMGACTGTYSACYIGGFALETHCHLGRSIVYDTVTKLKWAVDVRTHPIKVVIDQVLSLDWDVPPADVEEDCVECYAWEFGDFKQKNATLALPPV</sequence>
<dbReference type="Pfam" id="PF01764">
    <property type="entry name" value="Lipase_3"/>
    <property type="match status" value="1"/>
</dbReference>
<name>A0A9P6ALB8_9AGAM</name>
<evidence type="ECO:0000256" key="11">
    <source>
        <dbReference type="ARBA" id="ARBA00022968"/>
    </source>
</evidence>
<keyword evidence="7" id="KW-0812">Transmembrane</keyword>
<keyword evidence="10" id="KW-0442">Lipid degradation</keyword>
<evidence type="ECO:0000256" key="17">
    <source>
        <dbReference type="ARBA" id="ARBA00024663"/>
    </source>
</evidence>
<evidence type="ECO:0000256" key="7">
    <source>
        <dbReference type="ARBA" id="ARBA00022692"/>
    </source>
</evidence>
<keyword evidence="16" id="KW-0325">Glycoprotein</keyword>
<comment type="caution">
    <text evidence="20">The sequence shown here is derived from an EMBL/GenBank/DDBJ whole genome shotgun (WGS) entry which is preliminary data.</text>
</comment>
<dbReference type="GO" id="GO:0004620">
    <property type="term" value="F:phospholipase activity"/>
    <property type="evidence" value="ECO:0007669"/>
    <property type="project" value="TreeGrafter"/>
</dbReference>
<evidence type="ECO:0000256" key="8">
    <source>
        <dbReference type="ARBA" id="ARBA00022753"/>
    </source>
</evidence>
<evidence type="ECO:0000256" key="10">
    <source>
        <dbReference type="ARBA" id="ARBA00022963"/>
    </source>
</evidence>
<dbReference type="GO" id="GO:0032585">
    <property type="term" value="C:multivesicular body membrane"/>
    <property type="evidence" value="ECO:0007669"/>
    <property type="project" value="UniProtKB-SubCell"/>
</dbReference>
<dbReference type="GO" id="GO:0046461">
    <property type="term" value="P:neutral lipid catabolic process"/>
    <property type="evidence" value="ECO:0007669"/>
    <property type="project" value="TreeGrafter"/>
</dbReference>
<keyword evidence="14" id="KW-0443">Lipid metabolism</keyword>
<evidence type="ECO:0000256" key="6">
    <source>
        <dbReference type="ARBA" id="ARBA00013279"/>
    </source>
</evidence>
<comment type="subcellular location">
    <subcellularLocation>
        <location evidence="3">Endosome</location>
        <location evidence="3">Multivesicular body membrane</location>
        <topology evidence="3">Single-pass type II membrane protein</topology>
    </subcellularLocation>
    <subcellularLocation>
        <location evidence="2">Prevacuolar compartment membrane</location>
        <topology evidence="2">Single-pass type II membrane protein</topology>
    </subcellularLocation>
</comment>
<keyword evidence="11" id="KW-0735">Signal-anchor</keyword>
<evidence type="ECO:0000313" key="21">
    <source>
        <dbReference type="Proteomes" id="UP000886523"/>
    </source>
</evidence>
<keyword evidence="21" id="KW-1185">Reference proteome</keyword>
<evidence type="ECO:0000256" key="1">
    <source>
        <dbReference type="ARBA" id="ARBA00001024"/>
    </source>
</evidence>
<dbReference type="InterPro" id="IPR050805">
    <property type="entry name" value="ATG15_Lipase"/>
</dbReference>
<dbReference type="EMBL" id="MU129070">
    <property type="protein sequence ID" value="KAF9507883.1"/>
    <property type="molecule type" value="Genomic_DNA"/>
</dbReference>
<dbReference type="CDD" id="cd00519">
    <property type="entry name" value="Lipase_3"/>
    <property type="match status" value="1"/>
</dbReference>
<dbReference type="InterPro" id="IPR029058">
    <property type="entry name" value="AB_hydrolase_fold"/>
</dbReference>
<dbReference type="PANTHER" id="PTHR47175">
    <property type="entry name" value="LIPASE ATG15-RELATED"/>
    <property type="match status" value="1"/>
</dbReference>
<comment type="catalytic activity">
    <reaction evidence="1">
        <text>a triacylglycerol + H2O = a diacylglycerol + a fatty acid + H(+)</text>
        <dbReference type="Rhea" id="RHEA:12044"/>
        <dbReference type="ChEBI" id="CHEBI:15377"/>
        <dbReference type="ChEBI" id="CHEBI:15378"/>
        <dbReference type="ChEBI" id="CHEBI:17855"/>
        <dbReference type="ChEBI" id="CHEBI:18035"/>
        <dbReference type="ChEBI" id="CHEBI:28868"/>
        <dbReference type="EC" id="3.1.1.3"/>
    </reaction>
</comment>
<evidence type="ECO:0000256" key="16">
    <source>
        <dbReference type="ARBA" id="ARBA00023180"/>
    </source>
</evidence>
<evidence type="ECO:0000256" key="14">
    <source>
        <dbReference type="ARBA" id="ARBA00023098"/>
    </source>
</evidence>
<evidence type="ECO:0000256" key="18">
    <source>
        <dbReference type="ARBA" id="ARBA00029828"/>
    </source>
</evidence>
<dbReference type="GO" id="GO:0006660">
    <property type="term" value="P:phosphatidylserine catabolic process"/>
    <property type="evidence" value="ECO:0007669"/>
    <property type="project" value="TreeGrafter"/>
</dbReference>
<evidence type="ECO:0000256" key="12">
    <source>
        <dbReference type="ARBA" id="ARBA00022989"/>
    </source>
</evidence>
<dbReference type="GO" id="GO:0034496">
    <property type="term" value="P:multivesicular body membrane disassembly"/>
    <property type="evidence" value="ECO:0007669"/>
    <property type="project" value="TreeGrafter"/>
</dbReference>
<dbReference type="AlphaFoldDB" id="A0A9P6ALB8"/>
<keyword evidence="13" id="KW-0072">Autophagy</keyword>
<dbReference type="GO" id="GO:0005775">
    <property type="term" value="C:vacuolar lumen"/>
    <property type="evidence" value="ECO:0007669"/>
    <property type="project" value="TreeGrafter"/>
</dbReference>
<evidence type="ECO:0000256" key="13">
    <source>
        <dbReference type="ARBA" id="ARBA00023006"/>
    </source>
</evidence>
<keyword evidence="8" id="KW-0967">Endosome</keyword>
<evidence type="ECO:0000259" key="19">
    <source>
        <dbReference type="Pfam" id="PF01764"/>
    </source>
</evidence>
<comment type="subunit">
    <text evidence="5">Binds to both phosphatidylinositol (PI) and phosphatidylinositol 3,5-bisphosphate (PIP2).</text>
</comment>
<protein>
    <recommendedName>
        <fullName evidence="6">triacylglycerol lipase</fullName>
        <ecNumber evidence="6">3.1.1.3</ecNumber>
    </recommendedName>
    <alternativeName>
        <fullName evidence="18">Autophagy-related protein 15</fullName>
    </alternativeName>
</protein>
<feature type="domain" description="Fungal lipase-type" evidence="19">
    <location>
        <begin position="161"/>
        <end position="189"/>
    </location>
</feature>
<dbReference type="InterPro" id="IPR002921">
    <property type="entry name" value="Fungal_lipase-type"/>
</dbReference>
<evidence type="ECO:0000256" key="3">
    <source>
        <dbReference type="ARBA" id="ARBA00004343"/>
    </source>
</evidence>
<organism evidence="20 21">
    <name type="scientific">Hydnum rufescens UP504</name>
    <dbReference type="NCBI Taxonomy" id="1448309"/>
    <lineage>
        <taxon>Eukaryota</taxon>
        <taxon>Fungi</taxon>
        <taxon>Dikarya</taxon>
        <taxon>Basidiomycota</taxon>
        <taxon>Agaricomycotina</taxon>
        <taxon>Agaricomycetes</taxon>
        <taxon>Cantharellales</taxon>
        <taxon>Hydnaceae</taxon>
        <taxon>Hydnum</taxon>
    </lineage>
</organism>
<keyword evidence="9" id="KW-0378">Hydrolase</keyword>
<dbReference type="OrthoDB" id="58570at2759"/>
<keyword evidence="15" id="KW-0472">Membrane</keyword>
<reference evidence="20" key="1">
    <citation type="journal article" date="2020" name="Nat. Commun.">
        <title>Large-scale genome sequencing of mycorrhizal fungi provides insights into the early evolution of symbiotic traits.</title>
        <authorList>
            <person name="Miyauchi S."/>
            <person name="Kiss E."/>
            <person name="Kuo A."/>
            <person name="Drula E."/>
            <person name="Kohler A."/>
            <person name="Sanchez-Garcia M."/>
            <person name="Morin E."/>
            <person name="Andreopoulos B."/>
            <person name="Barry K.W."/>
            <person name="Bonito G."/>
            <person name="Buee M."/>
            <person name="Carver A."/>
            <person name="Chen C."/>
            <person name="Cichocki N."/>
            <person name="Clum A."/>
            <person name="Culley D."/>
            <person name="Crous P.W."/>
            <person name="Fauchery L."/>
            <person name="Girlanda M."/>
            <person name="Hayes R.D."/>
            <person name="Keri Z."/>
            <person name="LaButti K."/>
            <person name="Lipzen A."/>
            <person name="Lombard V."/>
            <person name="Magnuson J."/>
            <person name="Maillard F."/>
            <person name="Murat C."/>
            <person name="Nolan M."/>
            <person name="Ohm R.A."/>
            <person name="Pangilinan J."/>
            <person name="Pereira M.F."/>
            <person name="Perotto S."/>
            <person name="Peter M."/>
            <person name="Pfister S."/>
            <person name="Riley R."/>
            <person name="Sitrit Y."/>
            <person name="Stielow J.B."/>
            <person name="Szollosi G."/>
            <person name="Zifcakova L."/>
            <person name="Stursova M."/>
            <person name="Spatafora J.W."/>
            <person name="Tedersoo L."/>
            <person name="Vaario L.M."/>
            <person name="Yamada A."/>
            <person name="Yan M."/>
            <person name="Wang P."/>
            <person name="Xu J."/>
            <person name="Bruns T."/>
            <person name="Baldrian P."/>
            <person name="Vilgalys R."/>
            <person name="Dunand C."/>
            <person name="Henrissat B."/>
            <person name="Grigoriev I.V."/>
            <person name="Hibbett D."/>
            <person name="Nagy L.G."/>
            <person name="Martin F.M."/>
        </authorList>
    </citation>
    <scope>NUCLEOTIDE SEQUENCE</scope>
    <source>
        <strain evidence="20">UP504</strain>
    </source>
</reference>
<dbReference type="GO" id="GO:0004806">
    <property type="term" value="F:triacylglycerol lipase activity"/>
    <property type="evidence" value="ECO:0007669"/>
    <property type="project" value="UniProtKB-EC"/>
</dbReference>
<evidence type="ECO:0000256" key="5">
    <source>
        <dbReference type="ARBA" id="ARBA00011137"/>
    </source>
</evidence>
<dbReference type="EC" id="3.1.1.3" evidence="6"/>
<dbReference type="SUPFAM" id="SSF53474">
    <property type="entry name" value="alpha/beta-Hydrolases"/>
    <property type="match status" value="1"/>
</dbReference>
<evidence type="ECO:0000256" key="2">
    <source>
        <dbReference type="ARBA" id="ARBA00004270"/>
    </source>
</evidence>
<dbReference type="Proteomes" id="UP000886523">
    <property type="component" value="Unassembled WGS sequence"/>
</dbReference>
<dbReference type="PANTHER" id="PTHR47175:SF2">
    <property type="entry name" value="LIPASE ATG15-RELATED"/>
    <property type="match status" value="1"/>
</dbReference>
<comment type="similarity">
    <text evidence="4">Belongs to the AB hydrolase superfamily. Lipase family.</text>
</comment>
<accession>A0A9P6ALB8</accession>
<evidence type="ECO:0000256" key="15">
    <source>
        <dbReference type="ARBA" id="ARBA00023136"/>
    </source>
</evidence>
<dbReference type="GO" id="GO:0034727">
    <property type="term" value="P:piecemeal microautophagy of the nucleus"/>
    <property type="evidence" value="ECO:0007669"/>
    <property type="project" value="TreeGrafter"/>
</dbReference>